<keyword evidence="3" id="KW-1185">Reference proteome</keyword>
<proteinExistence type="predicted"/>
<name>A0A9Q0H6L0_9MAGN</name>
<reference evidence="2" key="1">
    <citation type="journal article" date="2023" name="Plant J.">
        <title>The genome of the king protea, Protea cynaroides.</title>
        <authorList>
            <person name="Chang J."/>
            <person name="Duong T.A."/>
            <person name="Schoeman C."/>
            <person name="Ma X."/>
            <person name="Roodt D."/>
            <person name="Barker N."/>
            <person name="Li Z."/>
            <person name="Van de Peer Y."/>
            <person name="Mizrachi E."/>
        </authorList>
    </citation>
    <scope>NUCLEOTIDE SEQUENCE</scope>
    <source>
        <tissue evidence="2">Young leaves</tissue>
    </source>
</reference>
<accession>A0A9Q0H6L0</accession>
<evidence type="ECO:0000256" key="1">
    <source>
        <dbReference type="SAM" id="MobiDB-lite"/>
    </source>
</evidence>
<gene>
    <name evidence="2" type="ORF">NE237_020418</name>
</gene>
<protein>
    <submittedName>
        <fullName evidence="2">Uncharacterized protein</fullName>
    </submittedName>
</protein>
<sequence>MEEKLDQLLPRLPTVTNPTIKASLVSPFPVPRTQTQPLTSFHPSPTINLLQSSDKPPQSSSFLVQASSSLSFGLMSSSLFGSSASSTFGTSLYGSSSTLSSSVISSDPSTGGVAFRTSILGSSTSATLAEMAPIHTALVSIVCKKGQPFPKLLNTAFIPRFDVSRVTLTLDPSTNDVDKTK</sequence>
<dbReference type="AlphaFoldDB" id="A0A9Q0H6L0"/>
<evidence type="ECO:0000313" key="2">
    <source>
        <dbReference type="EMBL" id="KAJ4960508.1"/>
    </source>
</evidence>
<dbReference type="EMBL" id="JAMYWD010000009">
    <property type="protein sequence ID" value="KAJ4960508.1"/>
    <property type="molecule type" value="Genomic_DNA"/>
</dbReference>
<feature type="region of interest" description="Disordered" evidence="1">
    <location>
        <begin position="27"/>
        <end position="54"/>
    </location>
</feature>
<organism evidence="2 3">
    <name type="scientific">Protea cynaroides</name>
    <dbReference type="NCBI Taxonomy" id="273540"/>
    <lineage>
        <taxon>Eukaryota</taxon>
        <taxon>Viridiplantae</taxon>
        <taxon>Streptophyta</taxon>
        <taxon>Embryophyta</taxon>
        <taxon>Tracheophyta</taxon>
        <taxon>Spermatophyta</taxon>
        <taxon>Magnoliopsida</taxon>
        <taxon>Proteales</taxon>
        <taxon>Proteaceae</taxon>
        <taxon>Protea</taxon>
    </lineage>
</organism>
<dbReference type="Proteomes" id="UP001141806">
    <property type="component" value="Unassembled WGS sequence"/>
</dbReference>
<feature type="compositionally biased region" description="Polar residues" evidence="1">
    <location>
        <begin position="32"/>
        <end position="54"/>
    </location>
</feature>
<evidence type="ECO:0000313" key="3">
    <source>
        <dbReference type="Proteomes" id="UP001141806"/>
    </source>
</evidence>
<comment type="caution">
    <text evidence="2">The sequence shown here is derived from an EMBL/GenBank/DDBJ whole genome shotgun (WGS) entry which is preliminary data.</text>
</comment>